<evidence type="ECO:0000256" key="2">
    <source>
        <dbReference type="SAM" id="MobiDB-lite"/>
    </source>
</evidence>
<dbReference type="Pfam" id="PF01835">
    <property type="entry name" value="MG2"/>
    <property type="match status" value="1"/>
</dbReference>
<dbReference type="InterPro" id="IPR047565">
    <property type="entry name" value="Alpha-macroglob_thiol-ester_cl"/>
</dbReference>
<name>A0A5B7TX72_9FLAO</name>
<gene>
    <name evidence="5" type="ORF">FF125_04480</name>
</gene>
<dbReference type="InterPro" id="IPR011625">
    <property type="entry name" value="A2M_N_BRD"/>
</dbReference>
<dbReference type="SMART" id="SM01360">
    <property type="entry name" value="A2M"/>
    <property type="match status" value="1"/>
</dbReference>
<feature type="region of interest" description="Disordered" evidence="2">
    <location>
        <begin position="1319"/>
        <end position="1358"/>
    </location>
</feature>
<dbReference type="InterPro" id="IPR051802">
    <property type="entry name" value="YfhM-like"/>
</dbReference>
<evidence type="ECO:0000313" key="5">
    <source>
        <dbReference type="EMBL" id="QCX40990.1"/>
    </source>
</evidence>
<dbReference type="KEGG" id="fbe:FF125_04480"/>
<dbReference type="InterPro" id="IPR008930">
    <property type="entry name" value="Terpenoid_cyclase/PrenylTrfase"/>
</dbReference>
<dbReference type="InterPro" id="IPR001599">
    <property type="entry name" value="Macroglobln_a2"/>
</dbReference>
<dbReference type="Pfam" id="PF17973">
    <property type="entry name" value="bMG10"/>
    <property type="match status" value="1"/>
</dbReference>
<dbReference type="Pfam" id="PF07703">
    <property type="entry name" value="A2M_BRD"/>
    <property type="match status" value="1"/>
</dbReference>
<dbReference type="SUPFAM" id="SSF49464">
    <property type="entry name" value="Carboxypeptidase regulatory domain-like"/>
    <property type="match status" value="1"/>
</dbReference>
<proteinExistence type="inferred from homology"/>
<dbReference type="InterPro" id="IPR041246">
    <property type="entry name" value="Bact_MG10"/>
</dbReference>
<comment type="similarity">
    <text evidence="1">Belongs to the protease inhibitor I39 (alpha-2-macroglobulin) family. Bacterial alpha-2-macroglobulin subfamily.</text>
</comment>
<dbReference type="InterPro" id="IPR002890">
    <property type="entry name" value="MG2"/>
</dbReference>
<dbReference type="Pfam" id="PF13715">
    <property type="entry name" value="CarbopepD_reg_2"/>
    <property type="match status" value="1"/>
</dbReference>
<evidence type="ECO:0000259" key="4">
    <source>
        <dbReference type="SMART" id="SM01360"/>
    </source>
</evidence>
<sequence>MILLFSTTIINAQSDDNYSEAWYKVESFELEGLPKSALAEVEKIYKKAKKDKNDPQLVKTLLYISKFALTLEEDAQLNTILNLKKEATESKFPTKNILESIIADIYWQYFQQNRYKFYNRTNTSEKVDTLDFRTWDLQTIFEETHHHFQASLINSISLQETDLTAYNAILHLQGNSKVYRPTLYDFLAHRAIDFYKTDERNLKRPAYKFEIDNAELLAPNTDFTKNQLYAKDSLSQQLHALRLYKNLTLSHAKDKAPTALVTLTLERLDFVRANAVFSNKDAVYFQTLNTLKDRYNKHEIVTEIDYKIAVFLDSQANAYDPITNNNQWKRKEALKVCEDAMALFPKSTGAEKCKSLQSQILNPSLQITAEKFTLIHKPAKLLVTYKNTDQLYFTALKISKSQHKKFSEIYQDDKKIAFIKKLKVIKTWNSTLKNESDYLQHTTEVLLPELEGGNYMIFTSVNETISDQFTHGHTFTQVTDIALIENTLEGKKIYQIVDRNTGKPIKDARVNIKNYNTGRYNKAINRTLTTDKNGQVFFKNNVYRNNVVITVNYKNDEAAFGDYYLSETHKPVINKNKSARIFLFTDRSIYRPGQTVYFKGIAVASEDNKSHAIDGKEVTVKLNDVNYQEVKSLTFKTNEFGSFSGEFILPNTGLTGNFNIYASSSYYFGNSLNGSSHFSVEEYKRPKFETEFKPVTETYRVNDTVTVNGTANAFAGSTITDAKVTYRVFRTAQFPRWCWWYYNDYSYNSESQEITHGETTTDASGNYKIAFKSIPDIKIDPSNQPTFNYKVMADVTDINGETRSTETTVNVGYHALTLSISMPDKLEKSDKNHTIHLQSNNLNGEFVAAKGNLKIYKLVAPEFVLRARPWEAPDYQSLSEEAFKKLFPHEAYQKENDSNTWKQGKLVFETTFNTEKEKDLQLKNISKWASGLYIVIAESEDKFKQAVRDEFRFEVFNTNDKVVSDKQLLFIKTNKNEYQPNEFVKLQIGSASEDISVTVTVVKKYSIVDTKIVKLSNEIKTISIPVKPEDLGGFSIQYQLVNNNAFSNGNLNINVPYPKKELSIETTTFRDKLQPGQNETWSFKIKGAKKDKIAAEVLASMYDASLDEFRPHNWYFSPLNQRYYYNYNQSTASHSFGNVNFNIDQQNYSYYGFSNQNYDQLNWFGFSLTNSWFNNNYLNSIRSKHAPDMFSASTDSNKEKGYIYGKVSDDSAVLPGVNVLVKGSSTGVQTDFDGYYKIKASQGDILVFSFIGYNTSEITIKGDNIYNIRLRADEQSLDEVVVTGYGGQRKEKKSANKALMIRGSASINVIEDDMEVEETAMEDSLAQPAMSPKLESDKDGEKNKEGSPENNNDQSPLKGIVARKNLQETAFFYPHLKTDAEGNISFNFTIPESLTRWNLNLLAHTKDMATAQSRLSTVTQKELMVMPNPPRFLREGDVIIFASKIANLTENTLDGISELQLFDALTDKPIDAKLGNADNRKSFTVDAKGNANVSWTLKIPFDVQAVKYKIVAKAGDFTDGEENALPVLSNRMLVTESLPIWLRSNETRTFTLDKLKNNTSTSLKNHNLTLEITSNPAWYAVQALPYLMEYPYECAEQTFSRYYSNALASHIANSNPRIQEVFNQWKNSDALVSNLEKNQELKSLIIQETPWLRDAQSETEQKKRIALLFDLNKMKNELASALRKLEQVQMGNGGFPWFKGARYPNRYITQHIASGFGHLNKLGVANPESEQMLNKAVKFLDDEILSDFNKLKKQARKIKARAKTKAEGERLEKEFWESNHTHHFQIQYLYMRSFYKDITIRNNVQTAVDYFTNQAYEFWKENNLYTKGMISLVAKRNDKTAVANKIIASLKENSISSQELGMYWKENTASWYWYQAPIETQALLIEAFTEVEGDIKTIDELKVWLLKNKQTNRWKTTKATTEAVYALLLQGTDWLEVTEFVDITIGDQKIDPLQLEDTKVEAGTGYFKTSWKGDEIKNDMATVTLSKKSEGVAWGALYWQYFEDLDKITSAKTPLQLSKKLFLKKNTDHGEELTVITEGTDLKLGDLVRVRIELKVDRTMKFVHMKDMRAAGFEPINVLSQYKWQDNLGYYESTKDAATNFFFDYLPKGVYVFEYDLRVNNKGDFSNGITTIQSMYAPEFSSHSEGVRVNVK</sequence>
<dbReference type="SUPFAM" id="SSF48239">
    <property type="entry name" value="Terpenoid cyclases/Protein prenyltransferases"/>
    <property type="match status" value="1"/>
</dbReference>
<keyword evidence="6" id="KW-1185">Reference proteome</keyword>
<dbReference type="PANTHER" id="PTHR40094">
    <property type="entry name" value="ALPHA-2-MACROGLOBULIN HOMOLOG"/>
    <property type="match status" value="1"/>
</dbReference>
<evidence type="ECO:0000259" key="3">
    <source>
        <dbReference type="SMART" id="SM01359"/>
    </source>
</evidence>
<evidence type="ECO:0000313" key="6">
    <source>
        <dbReference type="Proteomes" id="UP000306229"/>
    </source>
</evidence>
<dbReference type="Pfam" id="PF00207">
    <property type="entry name" value="A2M"/>
    <property type="match status" value="1"/>
</dbReference>
<dbReference type="Gene3D" id="2.60.40.1120">
    <property type="entry name" value="Carboxypeptidase-like, regulatory domain"/>
    <property type="match status" value="1"/>
</dbReference>
<dbReference type="Gene3D" id="1.50.10.20">
    <property type="match status" value="1"/>
</dbReference>
<protein>
    <submittedName>
        <fullName evidence="5">Alpha-2-macroglobulin</fullName>
    </submittedName>
</protein>
<feature type="domain" description="Alpha-2-macroglobulin" evidence="4">
    <location>
        <begin position="1369"/>
        <end position="1459"/>
    </location>
</feature>
<dbReference type="PANTHER" id="PTHR40094:SF1">
    <property type="entry name" value="UBIQUITIN DOMAIN-CONTAINING PROTEIN"/>
    <property type="match status" value="1"/>
</dbReference>
<dbReference type="OrthoDB" id="9767116at2"/>
<dbReference type="GO" id="GO:0004866">
    <property type="term" value="F:endopeptidase inhibitor activity"/>
    <property type="evidence" value="ECO:0007669"/>
    <property type="project" value="InterPro"/>
</dbReference>
<dbReference type="Gene3D" id="2.60.40.1930">
    <property type="match status" value="1"/>
</dbReference>
<dbReference type="Proteomes" id="UP000306229">
    <property type="component" value="Chromosome"/>
</dbReference>
<feature type="compositionally biased region" description="Basic and acidic residues" evidence="2">
    <location>
        <begin position="1334"/>
        <end position="1347"/>
    </location>
</feature>
<feature type="domain" description="Alpha-2-macroglobulin bait region" evidence="3">
    <location>
        <begin position="969"/>
        <end position="1109"/>
    </location>
</feature>
<organism evidence="5 6">
    <name type="scientific">Aureibaculum algae</name>
    <dbReference type="NCBI Taxonomy" id="2584122"/>
    <lineage>
        <taxon>Bacteria</taxon>
        <taxon>Pseudomonadati</taxon>
        <taxon>Bacteroidota</taxon>
        <taxon>Flavobacteriia</taxon>
        <taxon>Flavobacteriales</taxon>
        <taxon>Flavobacteriaceae</taxon>
        <taxon>Aureibaculum</taxon>
    </lineage>
</organism>
<evidence type="ECO:0000256" key="1">
    <source>
        <dbReference type="ARBA" id="ARBA00010556"/>
    </source>
</evidence>
<accession>A0A5B7TX72</accession>
<dbReference type="EMBL" id="CP040749">
    <property type="protein sequence ID" value="QCX40990.1"/>
    <property type="molecule type" value="Genomic_DNA"/>
</dbReference>
<dbReference type="SMART" id="SM01419">
    <property type="entry name" value="Thiol-ester_cl"/>
    <property type="match status" value="1"/>
</dbReference>
<reference evidence="5 6" key="1">
    <citation type="submission" date="2019-05" db="EMBL/GenBank/DDBJ databases">
        <title>Algicella ahnfeltiae gen. nov., sp. nov., a novel marine bacterium of the family Flavobacteriaceae isolated from a red alga.</title>
        <authorList>
            <person name="Nedashkovskaya O.I."/>
            <person name="Kukhlevskiy A.D."/>
            <person name="Kim S.-G."/>
            <person name="Zhukova N.V."/>
            <person name="Mikhailov V.V."/>
        </authorList>
    </citation>
    <scope>NUCLEOTIDE SEQUENCE [LARGE SCALE GENOMIC DNA]</scope>
    <source>
        <strain evidence="5 6">10Alg115</strain>
    </source>
</reference>
<dbReference type="SMART" id="SM01359">
    <property type="entry name" value="A2M_N_2"/>
    <property type="match status" value="1"/>
</dbReference>
<dbReference type="InterPro" id="IPR008969">
    <property type="entry name" value="CarboxyPept-like_regulatory"/>
</dbReference>